<reference evidence="1" key="1">
    <citation type="journal article" date="2014" name="Int. J. Syst. Evol. Microbiol.">
        <title>Complete genome sequence of Corynebacterium casei LMG S-19264T (=DSM 44701T), isolated from a smear-ripened cheese.</title>
        <authorList>
            <consortium name="US DOE Joint Genome Institute (JGI-PGF)"/>
            <person name="Walter F."/>
            <person name="Albersmeier A."/>
            <person name="Kalinowski J."/>
            <person name="Ruckert C."/>
        </authorList>
    </citation>
    <scope>NUCLEOTIDE SEQUENCE</scope>
    <source>
        <strain evidence="1">KCTC 32296</strain>
    </source>
</reference>
<evidence type="ECO:0000313" key="1">
    <source>
        <dbReference type="EMBL" id="GGZ21862.1"/>
    </source>
</evidence>
<dbReference type="EMBL" id="BMZB01000001">
    <property type="protein sequence ID" value="GGZ21862.1"/>
    <property type="molecule type" value="Genomic_DNA"/>
</dbReference>
<protein>
    <submittedName>
        <fullName evidence="1">Uncharacterized protein</fullName>
    </submittedName>
</protein>
<gene>
    <name evidence="1" type="ORF">GCM10011273_03310</name>
</gene>
<comment type="caution">
    <text evidence="1">The sequence shown here is derived from an EMBL/GenBank/DDBJ whole genome shotgun (WGS) entry which is preliminary data.</text>
</comment>
<name>A0A918PSZ4_9CAUL</name>
<dbReference type="Proteomes" id="UP000662572">
    <property type="component" value="Unassembled WGS sequence"/>
</dbReference>
<dbReference type="AlphaFoldDB" id="A0A918PSZ4"/>
<reference evidence="1" key="2">
    <citation type="submission" date="2020-09" db="EMBL/GenBank/DDBJ databases">
        <authorList>
            <person name="Sun Q."/>
            <person name="Kim S."/>
        </authorList>
    </citation>
    <scope>NUCLEOTIDE SEQUENCE</scope>
    <source>
        <strain evidence="1">KCTC 32296</strain>
    </source>
</reference>
<sequence>MASTDKYTRIEQAEYLRLDCPGRPGKLPLAMIRLGQHNGLWAAAIEFHQMMGDCWGMGEPLGIYNGNTSRLFRTRSEAVNDAAARMLEKIYGRPVLMAAQIAWAKSLQSKPGDQMTLFGEVA</sequence>
<keyword evidence="2" id="KW-1185">Reference proteome</keyword>
<evidence type="ECO:0000313" key="2">
    <source>
        <dbReference type="Proteomes" id="UP000662572"/>
    </source>
</evidence>
<accession>A0A918PSZ4</accession>
<organism evidence="1 2">
    <name type="scientific">Asticcacaulis endophyticus</name>
    <dbReference type="NCBI Taxonomy" id="1395890"/>
    <lineage>
        <taxon>Bacteria</taxon>
        <taxon>Pseudomonadati</taxon>
        <taxon>Pseudomonadota</taxon>
        <taxon>Alphaproteobacteria</taxon>
        <taxon>Caulobacterales</taxon>
        <taxon>Caulobacteraceae</taxon>
        <taxon>Asticcacaulis</taxon>
    </lineage>
</organism>
<dbReference type="RefSeq" id="WP_189484629.1">
    <property type="nucleotide sequence ID" value="NZ_BMZB01000001.1"/>
</dbReference>
<proteinExistence type="predicted"/>